<reference evidence="2 3" key="1">
    <citation type="submission" date="2006-08" db="EMBL/GenBank/DDBJ databases">
        <title>Complete sequence of Shewanella frigidimarina NCIMB 400.</title>
        <authorList>
            <consortium name="US DOE Joint Genome Institute"/>
            <person name="Copeland A."/>
            <person name="Lucas S."/>
            <person name="Lapidus A."/>
            <person name="Barry K."/>
            <person name="Detter J.C."/>
            <person name="Glavina del Rio T."/>
            <person name="Hammon N."/>
            <person name="Israni S."/>
            <person name="Dalin E."/>
            <person name="Tice H."/>
            <person name="Pitluck S."/>
            <person name="Fredrickson J.K."/>
            <person name="Kolker E."/>
            <person name="McCuel L.A."/>
            <person name="DiChristina T."/>
            <person name="Nealson K.H."/>
            <person name="Newman D."/>
            <person name="Tiedje J.M."/>
            <person name="Zhou J."/>
            <person name="Romine M.F."/>
            <person name="Culley D.E."/>
            <person name="Serres M."/>
            <person name="Chertkov O."/>
            <person name="Brettin T."/>
            <person name="Bruce D."/>
            <person name="Han C."/>
            <person name="Tapia R."/>
            <person name="Gilna P."/>
            <person name="Schmutz J."/>
            <person name="Larimer F."/>
            <person name="Land M."/>
            <person name="Hauser L."/>
            <person name="Kyrpides N."/>
            <person name="Mikhailova N."/>
            <person name="Richardson P."/>
        </authorList>
    </citation>
    <scope>NUCLEOTIDE SEQUENCE [LARGE SCALE GENOMIC DNA]</scope>
    <source>
        <strain evidence="2 3">NCIMB 400</strain>
    </source>
</reference>
<evidence type="ECO:0000313" key="2">
    <source>
        <dbReference type="EMBL" id="ABI71230.1"/>
    </source>
</evidence>
<dbReference type="AlphaFoldDB" id="Q084T5"/>
<gene>
    <name evidence="2" type="ordered locus">Sfri_1377</name>
</gene>
<accession>Q084T5</accession>
<dbReference type="Gene3D" id="3.40.50.2000">
    <property type="entry name" value="Glycogen Phosphorylase B"/>
    <property type="match status" value="2"/>
</dbReference>
<evidence type="ECO:0000313" key="3">
    <source>
        <dbReference type="Proteomes" id="UP000000684"/>
    </source>
</evidence>
<dbReference type="RefSeq" id="WP_011636851.1">
    <property type="nucleotide sequence ID" value="NC_008345.1"/>
</dbReference>
<dbReference type="Proteomes" id="UP000000684">
    <property type="component" value="Chromosome"/>
</dbReference>
<protein>
    <submittedName>
        <fullName evidence="2">Glycosyl transferase, group 1</fullName>
    </submittedName>
</protein>
<dbReference type="eggNOG" id="COG0438">
    <property type="taxonomic scope" value="Bacteria"/>
</dbReference>
<name>Q084T5_SHEFN</name>
<dbReference type="SUPFAM" id="SSF53756">
    <property type="entry name" value="UDP-Glycosyltransferase/glycogen phosphorylase"/>
    <property type="match status" value="1"/>
</dbReference>
<dbReference type="PANTHER" id="PTHR12526">
    <property type="entry name" value="GLYCOSYLTRANSFERASE"/>
    <property type="match status" value="1"/>
</dbReference>
<feature type="domain" description="Glycosyl transferase family 1" evidence="1">
    <location>
        <begin position="190"/>
        <end position="336"/>
    </location>
</feature>
<organism evidence="2 3">
    <name type="scientific">Shewanella frigidimarina (strain NCIMB 400)</name>
    <dbReference type="NCBI Taxonomy" id="318167"/>
    <lineage>
        <taxon>Bacteria</taxon>
        <taxon>Pseudomonadati</taxon>
        <taxon>Pseudomonadota</taxon>
        <taxon>Gammaproteobacteria</taxon>
        <taxon>Alteromonadales</taxon>
        <taxon>Shewanellaceae</taxon>
        <taxon>Shewanella</taxon>
    </lineage>
</organism>
<dbReference type="CAZy" id="GT4">
    <property type="family name" value="Glycosyltransferase Family 4"/>
</dbReference>
<dbReference type="CDD" id="cd03811">
    <property type="entry name" value="GT4_GT28_WabH-like"/>
    <property type="match status" value="1"/>
</dbReference>
<keyword evidence="2" id="KW-0808">Transferase</keyword>
<dbReference type="DNASU" id="4277001"/>
<evidence type="ECO:0000259" key="1">
    <source>
        <dbReference type="Pfam" id="PF00534"/>
    </source>
</evidence>
<dbReference type="STRING" id="318167.Sfri_1377"/>
<sequence length="368" mass="40290">MKVAIVIHDLKGGGAEKMMMRLANAISKQHHEVDLVLLTNGGTNKDLLDNGVNLIELNSLRTASSVPRLRQYLKINSPDRVLSALTHVNVITFIACLSLGWLSRLHCSERNAFSFDKDVNKSPLIKFAYFLAPFLYRISPNPVIAVSLGVALDLIETTVVCPKNVINLPNPTLNDNYKTHIFLAPSHPWLSDKTKPVIVGLGRLAQQKGFSDLINAFALVREKIDSRLIIFGEGELRIKLQTQIDNLGLTDSVSLFGYVRAPMDEVHSADVFVLSSLFEGSPNALVEAMASRCKVVSTRCPCGPDEILIQGALGILVPVKSPNKLAEAIICSLLDADYDFENQLDKIERFTANNSASAYLSAMGIHGV</sequence>
<dbReference type="Pfam" id="PF00534">
    <property type="entry name" value="Glycos_transf_1"/>
    <property type="match status" value="1"/>
</dbReference>
<proteinExistence type="predicted"/>
<dbReference type="InterPro" id="IPR001296">
    <property type="entry name" value="Glyco_trans_1"/>
</dbReference>
<dbReference type="GO" id="GO:0016740">
    <property type="term" value="F:transferase activity"/>
    <property type="evidence" value="ECO:0007669"/>
    <property type="project" value="UniProtKB-KW"/>
</dbReference>
<dbReference type="KEGG" id="sfr:Sfri_1377"/>
<dbReference type="GeneID" id="41836737"/>
<dbReference type="EMBL" id="CP000447">
    <property type="protein sequence ID" value="ABI71230.1"/>
    <property type="molecule type" value="Genomic_DNA"/>
</dbReference>
<dbReference type="HOGENOM" id="CLU_009583_0_0_6"/>
<keyword evidence="3" id="KW-1185">Reference proteome</keyword>
<dbReference type="OrthoDB" id="4611853at2"/>